<comment type="caution">
    <text evidence="1">The sequence shown here is derived from an EMBL/GenBank/DDBJ whole genome shotgun (WGS) entry which is preliminary data.</text>
</comment>
<keyword evidence="2" id="KW-1185">Reference proteome</keyword>
<accession>A0A2P5DC32</accession>
<dbReference type="EMBL" id="JXTB01000048">
    <property type="protein sequence ID" value="PON70832.1"/>
    <property type="molecule type" value="Genomic_DNA"/>
</dbReference>
<dbReference type="Proteomes" id="UP000237105">
    <property type="component" value="Unassembled WGS sequence"/>
</dbReference>
<gene>
    <name evidence="1" type="ORF">PanWU01x14_078580</name>
</gene>
<organism evidence="1 2">
    <name type="scientific">Parasponia andersonii</name>
    <name type="common">Sponia andersonii</name>
    <dbReference type="NCBI Taxonomy" id="3476"/>
    <lineage>
        <taxon>Eukaryota</taxon>
        <taxon>Viridiplantae</taxon>
        <taxon>Streptophyta</taxon>
        <taxon>Embryophyta</taxon>
        <taxon>Tracheophyta</taxon>
        <taxon>Spermatophyta</taxon>
        <taxon>Magnoliopsida</taxon>
        <taxon>eudicotyledons</taxon>
        <taxon>Gunneridae</taxon>
        <taxon>Pentapetalae</taxon>
        <taxon>rosids</taxon>
        <taxon>fabids</taxon>
        <taxon>Rosales</taxon>
        <taxon>Cannabaceae</taxon>
        <taxon>Parasponia</taxon>
    </lineage>
</organism>
<evidence type="ECO:0000313" key="2">
    <source>
        <dbReference type="Proteomes" id="UP000237105"/>
    </source>
</evidence>
<dbReference type="AlphaFoldDB" id="A0A2P5DC32"/>
<evidence type="ECO:0000313" key="1">
    <source>
        <dbReference type="EMBL" id="PON70832.1"/>
    </source>
</evidence>
<sequence length="67" mass="7550">MQRLMGLEVDFISIGDLSSGQPLFSSFNNWGFEKSSIDAKIYYFDESILILTISIVIQSEGSKHSEE</sequence>
<protein>
    <submittedName>
        <fullName evidence="1">Uncharacterized protein</fullName>
    </submittedName>
</protein>
<proteinExistence type="predicted"/>
<name>A0A2P5DC32_PARAD</name>
<reference evidence="2" key="1">
    <citation type="submission" date="2016-06" db="EMBL/GenBank/DDBJ databases">
        <title>Parallel loss of symbiosis genes in relatives of nitrogen-fixing non-legume Parasponia.</title>
        <authorList>
            <person name="Van Velzen R."/>
            <person name="Holmer R."/>
            <person name="Bu F."/>
            <person name="Rutten L."/>
            <person name="Van Zeijl A."/>
            <person name="Liu W."/>
            <person name="Santuari L."/>
            <person name="Cao Q."/>
            <person name="Sharma T."/>
            <person name="Shen D."/>
            <person name="Roswanjaya Y."/>
            <person name="Wardhani T."/>
            <person name="Kalhor M.S."/>
            <person name="Jansen J."/>
            <person name="Van den Hoogen J."/>
            <person name="Gungor B."/>
            <person name="Hartog M."/>
            <person name="Hontelez J."/>
            <person name="Verver J."/>
            <person name="Yang W.-C."/>
            <person name="Schijlen E."/>
            <person name="Repin R."/>
            <person name="Schilthuizen M."/>
            <person name="Schranz E."/>
            <person name="Heidstra R."/>
            <person name="Miyata K."/>
            <person name="Fedorova E."/>
            <person name="Kohlen W."/>
            <person name="Bisseling T."/>
            <person name="Smit S."/>
            <person name="Geurts R."/>
        </authorList>
    </citation>
    <scope>NUCLEOTIDE SEQUENCE [LARGE SCALE GENOMIC DNA]</scope>
    <source>
        <strain evidence="2">cv. WU1-14</strain>
    </source>
</reference>